<keyword evidence="3" id="KW-0547">Nucleotide-binding</keyword>
<evidence type="ECO:0000256" key="7">
    <source>
        <dbReference type="SAM" id="Phobius"/>
    </source>
</evidence>
<dbReference type="CDD" id="cd03228">
    <property type="entry name" value="ABCC_MRP_Like"/>
    <property type="match status" value="1"/>
</dbReference>
<feature type="domain" description="ABC transporter" evidence="8">
    <location>
        <begin position="317"/>
        <end position="552"/>
    </location>
</feature>
<sequence length="564" mass="58654">MKPVERRLLGLVARSSLAVLAVLAAGQGVLLIVQAELLAQAIAGLDAGPLPWLLAAAVLRGGLGWTSQRVAAGTAAAVKTGLRGSLLAAPAGPAGERLALVTRGLDALDAFFTGYLPQLFLAAIVPVLVLGRLAFADWPSALLVLVVLPLIPVFGALVGMRTADLTRHQWSVLERLGGHFRDVLAGLSTLRAHARIKHQSKVIGDMADAHRRATGSVLRVAFLSSLVLELVASVSVALVAVPVGLRLLDGSLVLATGLLVLLLTPEAFLPLRALGMRFHASSEGIAAASQVFDVLDAPAPHVLRAGGARPSGGAPHLVIEDLEYRYPGASRPAFSGLNLEVRPGERVALAGPSGAGKSTLLRVVLGLLAPTKGRVLVDGVDLRELDPASWRAALAWVPQHPRLFAATIAANLELGLPPTGRDELRAAAVEMGADGFVSALPDGYDTVLGERGAGLSAGQRQRLALTRARLRDAPLVLLDEPTAHLDLATEAALLPATGALLEGRTALMVAHRPAMLARADRVVRLSASRLEGRLDERGVLGLHTASAADRGIRLPVACPKGSRG</sequence>
<evidence type="ECO:0000256" key="5">
    <source>
        <dbReference type="ARBA" id="ARBA00022989"/>
    </source>
</evidence>
<keyword evidence="5 7" id="KW-1133">Transmembrane helix</keyword>
<keyword evidence="2 7" id="KW-0812">Transmembrane</keyword>
<dbReference type="SUPFAM" id="SSF90123">
    <property type="entry name" value="ABC transporter transmembrane region"/>
    <property type="match status" value="1"/>
</dbReference>
<feature type="transmembrane region" description="Helical" evidence="7">
    <location>
        <begin position="115"/>
        <end position="135"/>
    </location>
</feature>
<evidence type="ECO:0000256" key="4">
    <source>
        <dbReference type="ARBA" id="ARBA00022840"/>
    </source>
</evidence>
<evidence type="ECO:0000259" key="9">
    <source>
        <dbReference type="PROSITE" id="PS50929"/>
    </source>
</evidence>
<gene>
    <name evidence="10" type="ORF">GCM10010439_72380</name>
</gene>
<comment type="subcellular location">
    <subcellularLocation>
        <location evidence="1">Cell membrane</location>
        <topology evidence="1">Multi-pass membrane protein</topology>
    </subcellularLocation>
</comment>
<feature type="transmembrane region" description="Helical" evidence="7">
    <location>
        <begin position="220"/>
        <end position="245"/>
    </location>
</feature>
<evidence type="ECO:0000256" key="3">
    <source>
        <dbReference type="ARBA" id="ARBA00022741"/>
    </source>
</evidence>
<dbReference type="NCBIfam" id="TIGR02857">
    <property type="entry name" value="CydD"/>
    <property type="match status" value="1"/>
</dbReference>
<reference evidence="10 11" key="1">
    <citation type="journal article" date="2019" name="Int. J. Syst. Evol. Microbiol.">
        <title>The Global Catalogue of Microorganisms (GCM) 10K type strain sequencing project: providing services to taxonomists for standard genome sequencing and annotation.</title>
        <authorList>
            <consortium name="The Broad Institute Genomics Platform"/>
            <consortium name="The Broad Institute Genome Sequencing Center for Infectious Disease"/>
            <person name="Wu L."/>
            <person name="Ma J."/>
        </authorList>
    </citation>
    <scope>NUCLEOTIDE SEQUENCE [LARGE SCALE GENOMIC DNA]</scope>
    <source>
        <strain evidence="10 11">JCM 8201</strain>
    </source>
</reference>
<keyword evidence="6 7" id="KW-0472">Membrane</keyword>
<dbReference type="SMART" id="SM00382">
    <property type="entry name" value="AAA"/>
    <property type="match status" value="1"/>
</dbReference>
<keyword evidence="4" id="KW-0067">ATP-binding</keyword>
<evidence type="ECO:0000259" key="8">
    <source>
        <dbReference type="PROSITE" id="PS50893"/>
    </source>
</evidence>
<name>A0ABN3UU98_9ACTN</name>
<dbReference type="InterPro" id="IPR036640">
    <property type="entry name" value="ABC1_TM_sf"/>
</dbReference>
<keyword evidence="11" id="KW-1185">Reference proteome</keyword>
<accession>A0ABN3UU98</accession>
<dbReference type="EMBL" id="BAAATZ010000037">
    <property type="protein sequence ID" value="GAA2738418.1"/>
    <property type="molecule type" value="Genomic_DNA"/>
</dbReference>
<evidence type="ECO:0000256" key="1">
    <source>
        <dbReference type="ARBA" id="ARBA00004651"/>
    </source>
</evidence>
<evidence type="ECO:0000313" key="10">
    <source>
        <dbReference type="EMBL" id="GAA2738418.1"/>
    </source>
</evidence>
<dbReference type="PANTHER" id="PTHR24221:SF590">
    <property type="entry name" value="COMPONENT LINKED WITH THE ASSEMBLY OF CYTOCHROME' TRANSPORT TRANSMEMBRANE ATP-BINDING PROTEIN ABC TRANSPORTER CYDD-RELATED"/>
    <property type="match status" value="1"/>
</dbReference>
<feature type="transmembrane region" description="Helical" evidence="7">
    <location>
        <begin position="38"/>
        <end position="59"/>
    </location>
</feature>
<dbReference type="PROSITE" id="PS50929">
    <property type="entry name" value="ABC_TM1F"/>
    <property type="match status" value="1"/>
</dbReference>
<feature type="domain" description="ABC transmembrane type-1" evidence="9">
    <location>
        <begin position="18"/>
        <end position="283"/>
    </location>
</feature>
<dbReference type="InterPro" id="IPR027417">
    <property type="entry name" value="P-loop_NTPase"/>
</dbReference>
<dbReference type="PROSITE" id="PS50893">
    <property type="entry name" value="ABC_TRANSPORTER_2"/>
    <property type="match status" value="1"/>
</dbReference>
<organism evidence="10 11">
    <name type="scientific">Actinocorallia aurantiaca</name>
    <dbReference type="NCBI Taxonomy" id="46204"/>
    <lineage>
        <taxon>Bacteria</taxon>
        <taxon>Bacillati</taxon>
        <taxon>Actinomycetota</taxon>
        <taxon>Actinomycetes</taxon>
        <taxon>Streptosporangiales</taxon>
        <taxon>Thermomonosporaceae</taxon>
        <taxon>Actinocorallia</taxon>
    </lineage>
</organism>
<evidence type="ECO:0000256" key="6">
    <source>
        <dbReference type="ARBA" id="ARBA00023136"/>
    </source>
</evidence>
<dbReference type="InterPro" id="IPR039421">
    <property type="entry name" value="Type_1_exporter"/>
</dbReference>
<dbReference type="Gene3D" id="1.20.1560.10">
    <property type="entry name" value="ABC transporter type 1, transmembrane domain"/>
    <property type="match status" value="1"/>
</dbReference>
<feature type="transmembrane region" description="Helical" evidence="7">
    <location>
        <begin position="251"/>
        <end position="269"/>
    </location>
</feature>
<dbReference type="InterPro" id="IPR003439">
    <property type="entry name" value="ABC_transporter-like_ATP-bd"/>
</dbReference>
<dbReference type="InterPro" id="IPR003593">
    <property type="entry name" value="AAA+_ATPase"/>
</dbReference>
<dbReference type="InterPro" id="IPR014216">
    <property type="entry name" value="ABC_transptr_CydD"/>
</dbReference>
<dbReference type="SUPFAM" id="SSF52540">
    <property type="entry name" value="P-loop containing nucleoside triphosphate hydrolases"/>
    <property type="match status" value="1"/>
</dbReference>
<evidence type="ECO:0000256" key="2">
    <source>
        <dbReference type="ARBA" id="ARBA00022692"/>
    </source>
</evidence>
<proteinExistence type="predicted"/>
<dbReference type="Proteomes" id="UP001501842">
    <property type="component" value="Unassembled WGS sequence"/>
</dbReference>
<evidence type="ECO:0008006" key="12">
    <source>
        <dbReference type="Google" id="ProtNLM"/>
    </source>
</evidence>
<evidence type="ECO:0000313" key="11">
    <source>
        <dbReference type="Proteomes" id="UP001501842"/>
    </source>
</evidence>
<dbReference type="Pfam" id="PF00664">
    <property type="entry name" value="ABC_membrane"/>
    <property type="match status" value="1"/>
</dbReference>
<dbReference type="InterPro" id="IPR011527">
    <property type="entry name" value="ABC1_TM_dom"/>
</dbReference>
<dbReference type="CDD" id="cd18584">
    <property type="entry name" value="ABC_6TM_AarD_CydD"/>
    <property type="match status" value="1"/>
</dbReference>
<dbReference type="PANTHER" id="PTHR24221">
    <property type="entry name" value="ATP-BINDING CASSETTE SUB-FAMILY B"/>
    <property type="match status" value="1"/>
</dbReference>
<comment type="caution">
    <text evidence="10">The sequence shown here is derived from an EMBL/GenBank/DDBJ whole genome shotgun (WGS) entry which is preliminary data.</text>
</comment>
<feature type="transmembrane region" description="Helical" evidence="7">
    <location>
        <begin position="141"/>
        <end position="160"/>
    </location>
</feature>
<dbReference type="Gene3D" id="3.40.50.300">
    <property type="entry name" value="P-loop containing nucleotide triphosphate hydrolases"/>
    <property type="match status" value="1"/>
</dbReference>
<dbReference type="Pfam" id="PF00005">
    <property type="entry name" value="ABC_tran"/>
    <property type="match status" value="1"/>
</dbReference>
<protein>
    <recommendedName>
        <fullName evidence="12">ATP-binding cassette subfamily C protein CydD</fullName>
    </recommendedName>
</protein>